<keyword evidence="3" id="KW-1185">Reference proteome</keyword>
<evidence type="ECO:0000313" key="2">
    <source>
        <dbReference type="EMBL" id="PWN43287.1"/>
    </source>
</evidence>
<dbReference type="InParanoid" id="A0A316W044"/>
<feature type="compositionally biased region" description="Low complexity" evidence="1">
    <location>
        <begin position="29"/>
        <end position="39"/>
    </location>
</feature>
<feature type="region of interest" description="Disordered" evidence="1">
    <location>
        <begin position="29"/>
        <end position="54"/>
    </location>
</feature>
<gene>
    <name evidence="2" type="ORF">IE81DRAFT_94304</name>
</gene>
<dbReference type="GeneID" id="37039633"/>
<feature type="compositionally biased region" description="Basic and acidic residues" evidence="1">
    <location>
        <begin position="114"/>
        <end position="125"/>
    </location>
</feature>
<organism evidence="2 3">
    <name type="scientific">Ceraceosorus guamensis</name>
    <dbReference type="NCBI Taxonomy" id="1522189"/>
    <lineage>
        <taxon>Eukaryota</taxon>
        <taxon>Fungi</taxon>
        <taxon>Dikarya</taxon>
        <taxon>Basidiomycota</taxon>
        <taxon>Ustilaginomycotina</taxon>
        <taxon>Exobasidiomycetes</taxon>
        <taxon>Ceraceosorales</taxon>
        <taxon>Ceraceosoraceae</taxon>
        <taxon>Ceraceosorus</taxon>
    </lineage>
</organism>
<evidence type="ECO:0000313" key="3">
    <source>
        <dbReference type="Proteomes" id="UP000245783"/>
    </source>
</evidence>
<dbReference type="Proteomes" id="UP000245783">
    <property type="component" value="Unassembled WGS sequence"/>
</dbReference>
<proteinExistence type="predicted"/>
<name>A0A316W044_9BASI</name>
<protein>
    <submittedName>
        <fullName evidence="2">Uncharacterized protein</fullName>
    </submittedName>
</protein>
<dbReference type="RefSeq" id="XP_025370447.1">
    <property type="nucleotide sequence ID" value="XM_025517763.1"/>
</dbReference>
<feature type="compositionally biased region" description="Low complexity" evidence="1">
    <location>
        <begin position="77"/>
        <end position="94"/>
    </location>
</feature>
<feature type="compositionally biased region" description="Polar residues" evidence="1">
    <location>
        <begin position="40"/>
        <end position="54"/>
    </location>
</feature>
<dbReference type="AlphaFoldDB" id="A0A316W044"/>
<sequence>MLRAMTHLHRPHQPAYLDRPAAATVCASRASASRPLSRSFPTSLTRSSRGSNLQRAQLTEIAEQSDQQAIDCAGRGSHSIVQQSQQSRSIDSTSAATRASQTNHLAELLFSPQKHRDDARDDQKVTHSAGPSHRSINTLTSGIELTAAG</sequence>
<accession>A0A316W044</accession>
<feature type="compositionally biased region" description="Polar residues" evidence="1">
    <location>
        <begin position="134"/>
        <end position="143"/>
    </location>
</feature>
<feature type="compositionally biased region" description="Polar residues" evidence="1">
    <location>
        <begin position="95"/>
        <end position="104"/>
    </location>
</feature>
<feature type="region of interest" description="Disordered" evidence="1">
    <location>
        <begin position="73"/>
        <end position="149"/>
    </location>
</feature>
<reference evidence="2 3" key="1">
    <citation type="journal article" date="2018" name="Mol. Biol. Evol.">
        <title>Broad Genomic Sampling Reveals a Smut Pathogenic Ancestry of the Fungal Clade Ustilaginomycotina.</title>
        <authorList>
            <person name="Kijpornyongpan T."/>
            <person name="Mondo S.J."/>
            <person name="Barry K."/>
            <person name="Sandor L."/>
            <person name="Lee J."/>
            <person name="Lipzen A."/>
            <person name="Pangilinan J."/>
            <person name="LaButti K."/>
            <person name="Hainaut M."/>
            <person name="Henrissat B."/>
            <person name="Grigoriev I.V."/>
            <person name="Spatafora J.W."/>
            <person name="Aime M.C."/>
        </authorList>
    </citation>
    <scope>NUCLEOTIDE SEQUENCE [LARGE SCALE GENOMIC DNA]</scope>
    <source>
        <strain evidence="2 3">MCA 4658</strain>
    </source>
</reference>
<evidence type="ECO:0000256" key="1">
    <source>
        <dbReference type="SAM" id="MobiDB-lite"/>
    </source>
</evidence>
<dbReference type="EMBL" id="KZ819371">
    <property type="protein sequence ID" value="PWN43287.1"/>
    <property type="molecule type" value="Genomic_DNA"/>
</dbReference>